<dbReference type="GO" id="GO:0071555">
    <property type="term" value="P:cell wall organization"/>
    <property type="evidence" value="ECO:0007669"/>
    <property type="project" value="UniProtKB-KW"/>
</dbReference>
<accession>A0A2M7G507</accession>
<evidence type="ECO:0000256" key="2">
    <source>
        <dbReference type="ARBA" id="ARBA00022884"/>
    </source>
</evidence>
<protein>
    <recommendedName>
        <fullName evidence="6">RNA-binding protein KhpB</fullName>
    </recommendedName>
    <alternativeName>
        <fullName evidence="6">RNA-binding protein EloR</fullName>
    </alternativeName>
</protein>
<evidence type="ECO:0000256" key="3">
    <source>
        <dbReference type="ARBA" id="ARBA00022960"/>
    </source>
</evidence>
<dbReference type="Gene3D" id="3.30.1370.50">
    <property type="entry name" value="R3H-like domain"/>
    <property type="match status" value="1"/>
</dbReference>
<dbReference type="Pfam" id="PF13083">
    <property type="entry name" value="KH_KhpA-B"/>
    <property type="match status" value="1"/>
</dbReference>
<dbReference type="CDD" id="cd02644">
    <property type="entry name" value="R3H_jag"/>
    <property type="match status" value="1"/>
</dbReference>
<organism evidence="9 10">
    <name type="scientific">bacterium (Candidatus Blackallbacteria) CG17_big_fil_post_rev_8_21_14_2_50_48_46</name>
    <dbReference type="NCBI Taxonomy" id="2014261"/>
    <lineage>
        <taxon>Bacteria</taxon>
        <taxon>Candidatus Blackallbacteria</taxon>
    </lineage>
</organism>
<dbReference type="PROSITE" id="PS51061">
    <property type="entry name" value="R3H"/>
    <property type="match status" value="1"/>
</dbReference>
<feature type="compositionally biased region" description="Basic residues" evidence="7">
    <location>
        <begin position="225"/>
        <end position="236"/>
    </location>
</feature>
<dbReference type="Gene3D" id="3.30.300.20">
    <property type="match status" value="1"/>
</dbReference>
<dbReference type="NCBIfam" id="NF041568">
    <property type="entry name" value="Jag_EloR"/>
    <property type="match status" value="1"/>
</dbReference>
<comment type="caution">
    <text evidence="9">The sequence shown here is derived from an EMBL/GenBank/DDBJ whole genome shotgun (WGS) entry which is preliminary data.</text>
</comment>
<comment type="function">
    <text evidence="6">A probable RNA chaperone. Forms a complex with KhpA which binds to cellular RNA and controls its expression. Plays a role in peptidoglycan (PG) homeostasis and cell length regulation.</text>
</comment>
<comment type="subunit">
    <text evidence="6">Forms a complex with KhpA.</text>
</comment>
<dbReference type="EMBL" id="PFFQ01000031">
    <property type="protein sequence ID" value="PIW17023.1"/>
    <property type="molecule type" value="Genomic_DNA"/>
</dbReference>
<keyword evidence="3 6" id="KW-0133">Cell shape</keyword>
<dbReference type="InterPro" id="IPR038247">
    <property type="entry name" value="Jag_N_dom_sf"/>
</dbReference>
<dbReference type="InterPro" id="IPR038008">
    <property type="entry name" value="Jag_KH"/>
</dbReference>
<keyword evidence="2 6" id="KW-0694">RNA-binding</keyword>
<dbReference type="HAMAP" id="MF_00867">
    <property type="entry name" value="KhpB"/>
    <property type="match status" value="1"/>
</dbReference>
<dbReference type="Pfam" id="PF01424">
    <property type="entry name" value="R3H"/>
    <property type="match status" value="1"/>
</dbReference>
<evidence type="ECO:0000313" key="10">
    <source>
        <dbReference type="Proteomes" id="UP000231019"/>
    </source>
</evidence>
<dbReference type="GO" id="GO:0008360">
    <property type="term" value="P:regulation of cell shape"/>
    <property type="evidence" value="ECO:0007669"/>
    <property type="project" value="UniProtKB-KW"/>
</dbReference>
<dbReference type="GO" id="GO:0005737">
    <property type="term" value="C:cytoplasm"/>
    <property type="evidence" value="ECO:0007669"/>
    <property type="project" value="UniProtKB-SubCell"/>
</dbReference>
<evidence type="ECO:0000256" key="7">
    <source>
        <dbReference type="SAM" id="MobiDB-lite"/>
    </source>
</evidence>
<dbReference type="Proteomes" id="UP000231019">
    <property type="component" value="Unassembled WGS sequence"/>
</dbReference>
<evidence type="ECO:0000256" key="6">
    <source>
        <dbReference type="HAMAP-Rule" id="MF_00867"/>
    </source>
</evidence>
<feature type="domain" description="R3H" evidence="8">
    <location>
        <begin position="141"/>
        <end position="207"/>
    </location>
</feature>
<dbReference type="SMART" id="SM01245">
    <property type="entry name" value="Jag_N"/>
    <property type="match status" value="1"/>
</dbReference>
<dbReference type="Gene3D" id="3.30.30.80">
    <property type="entry name" value="probable RNA-binding protein from clostridium symbiosum atcc 14940"/>
    <property type="match status" value="1"/>
</dbReference>
<comment type="subcellular location">
    <subcellularLocation>
        <location evidence="6">Cytoplasm</location>
    </subcellularLocation>
</comment>
<feature type="region of interest" description="Disordered" evidence="7">
    <location>
        <begin position="212"/>
        <end position="236"/>
    </location>
</feature>
<dbReference type="AlphaFoldDB" id="A0A2M7G507"/>
<dbReference type="InterPro" id="IPR032782">
    <property type="entry name" value="KhpB_N"/>
</dbReference>
<sequence>MQLDAIEKEGETVDEALQYALEELETDLESVEYEVLDEGEPGDEDMDPKPAVVRVWLKNPDEVGLARESLLKILAALDLEAQLEVEYSREDRSIFINIISDDAGILIGRQGLTLDSLQYLLQLVVNSKDLNIILDVANYRERHKDYLVKVAEQLAERVLRHRRRVTLKPMDARDRKIIHEAVKPFPELSSSSVGVEPNRRVVISLKRADYAERPSRGGGGGNRYRYNRHSRYYHNN</sequence>
<evidence type="ECO:0000313" key="9">
    <source>
        <dbReference type="EMBL" id="PIW17023.1"/>
    </source>
</evidence>
<keyword evidence="1 6" id="KW-0963">Cytoplasm</keyword>
<dbReference type="InterPro" id="IPR039247">
    <property type="entry name" value="KhpB"/>
</dbReference>
<comment type="similarity">
    <text evidence="6">Belongs to the KhpB RNA-binding protein family.</text>
</comment>
<dbReference type="PANTHER" id="PTHR35800">
    <property type="entry name" value="PROTEIN JAG"/>
    <property type="match status" value="1"/>
</dbReference>
<dbReference type="SUPFAM" id="SSF82708">
    <property type="entry name" value="R3H domain"/>
    <property type="match status" value="1"/>
</dbReference>
<dbReference type="GO" id="GO:0003723">
    <property type="term" value="F:RNA binding"/>
    <property type="evidence" value="ECO:0007669"/>
    <property type="project" value="UniProtKB-UniRule"/>
</dbReference>
<dbReference type="PANTHER" id="PTHR35800:SF1">
    <property type="entry name" value="RNA-BINDING PROTEIN KHPB"/>
    <property type="match status" value="1"/>
</dbReference>
<dbReference type="GO" id="GO:0009252">
    <property type="term" value="P:peptidoglycan biosynthetic process"/>
    <property type="evidence" value="ECO:0007669"/>
    <property type="project" value="UniProtKB-UniRule"/>
</dbReference>
<comment type="caution">
    <text evidence="6">Lacks conserved residue(s) required for the propagation of feature annotation.</text>
</comment>
<dbReference type="InterPro" id="IPR001374">
    <property type="entry name" value="R3H_dom"/>
</dbReference>
<gene>
    <name evidence="6" type="primary">khpB</name>
    <name evidence="6" type="synonym">eloR</name>
    <name evidence="9" type="ORF">COW36_10295</name>
</gene>
<dbReference type="SMART" id="SM00393">
    <property type="entry name" value="R3H"/>
    <property type="match status" value="1"/>
</dbReference>
<dbReference type="Pfam" id="PF14804">
    <property type="entry name" value="Jag_N"/>
    <property type="match status" value="1"/>
</dbReference>
<comment type="domain">
    <text evidence="6">Has an N-terminal Jag-N domain and 2 RNA-binding domains (KH and R3H).</text>
</comment>
<dbReference type="InterPro" id="IPR015946">
    <property type="entry name" value="KH_dom-like_a/b"/>
</dbReference>
<proteinExistence type="inferred from homology"/>
<reference evidence="9 10" key="1">
    <citation type="submission" date="2017-09" db="EMBL/GenBank/DDBJ databases">
        <title>Depth-based differentiation of microbial function through sediment-hosted aquifers and enrichment of novel symbionts in the deep terrestrial subsurface.</title>
        <authorList>
            <person name="Probst A.J."/>
            <person name="Ladd B."/>
            <person name="Jarett J.K."/>
            <person name="Geller-Mcgrath D.E."/>
            <person name="Sieber C.M."/>
            <person name="Emerson J.B."/>
            <person name="Anantharaman K."/>
            <person name="Thomas B.C."/>
            <person name="Malmstrom R."/>
            <person name="Stieglmeier M."/>
            <person name="Klingl A."/>
            <person name="Woyke T."/>
            <person name="Ryan C.M."/>
            <person name="Banfield J.F."/>
        </authorList>
    </citation>
    <scope>NUCLEOTIDE SEQUENCE [LARGE SCALE GENOMIC DNA]</scope>
    <source>
        <strain evidence="9">CG17_big_fil_post_rev_8_21_14_2_50_48_46</strain>
    </source>
</reference>
<dbReference type="CDD" id="cd02414">
    <property type="entry name" value="KH-II_Jag"/>
    <property type="match status" value="1"/>
</dbReference>
<keyword evidence="5 6" id="KW-0961">Cell wall biogenesis/degradation</keyword>
<keyword evidence="4 6" id="KW-0143">Chaperone</keyword>
<evidence type="ECO:0000256" key="1">
    <source>
        <dbReference type="ARBA" id="ARBA00022490"/>
    </source>
</evidence>
<evidence type="ECO:0000256" key="5">
    <source>
        <dbReference type="ARBA" id="ARBA00023316"/>
    </source>
</evidence>
<dbReference type="InterPro" id="IPR036867">
    <property type="entry name" value="R3H_dom_sf"/>
</dbReference>
<dbReference type="InterPro" id="IPR034079">
    <property type="entry name" value="R3H_KhpB"/>
</dbReference>
<name>A0A2M7G507_9BACT</name>
<evidence type="ECO:0000256" key="4">
    <source>
        <dbReference type="ARBA" id="ARBA00023186"/>
    </source>
</evidence>
<evidence type="ECO:0000259" key="8">
    <source>
        <dbReference type="PROSITE" id="PS51061"/>
    </source>
</evidence>